<comment type="caution">
    <text evidence="1">The sequence shown here is derived from an EMBL/GenBank/DDBJ whole genome shotgun (WGS) entry which is preliminary data.</text>
</comment>
<dbReference type="PANTHER" id="PTHR33215:SF13">
    <property type="entry name" value="PROTEIN DISTAL ANTENNA"/>
    <property type="match status" value="1"/>
</dbReference>
<evidence type="ECO:0000313" key="1">
    <source>
        <dbReference type="EMBL" id="TXK50057.1"/>
    </source>
</evidence>
<organism evidence="1 2">
    <name type="scientific">Pontibacter qinzhouensis</name>
    <dbReference type="NCBI Taxonomy" id="2603253"/>
    <lineage>
        <taxon>Bacteria</taxon>
        <taxon>Pseudomonadati</taxon>
        <taxon>Bacteroidota</taxon>
        <taxon>Cytophagia</taxon>
        <taxon>Cytophagales</taxon>
        <taxon>Hymenobacteraceae</taxon>
        <taxon>Pontibacter</taxon>
    </lineage>
</organism>
<keyword evidence="2" id="KW-1185">Reference proteome</keyword>
<dbReference type="AlphaFoldDB" id="A0A5C8KB40"/>
<dbReference type="InterPro" id="IPR009057">
    <property type="entry name" value="Homeodomain-like_sf"/>
</dbReference>
<dbReference type="InterPro" id="IPR051839">
    <property type="entry name" value="RD_transcriptional_regulator"/>
</dbReference>
<accession>A0A5C8KB40</accession>
<dbReference type="EMBL" id="VRTY01000014">
    <property type="protein sequence ID" value="TXK50057.1"/>
    <property type="molecule type" value="Genomic_DNA"/>
</dbReference>
<dbReference type="Proteomes" id="UP000321926">
    <property type="component" value="Unassembled WGS sequence"/>
</dbReference>
<protein>
    <submittedName>
        <fullName evidence="1">Transposase</fullName>
    </submittedName>
</protein>
<dbReference type="RefSeq" id="WP_147920745.1">
    <property type="nucleotide sequence ID" value="NZ_VRTY01000014.1"/>
</dbReference>
<dbReference type="OrthoDB" id="884299at2"/>
<dbReference type="GO" id="GO:0004803">
    <property type="term" value="F:transposase activity"/>
    <property type="evidence" value="ECO:0007669"/>
    <property type="project" value="InterPro"/>
</dbReference>
<dbReference type="GO" id="GO:0003677">
    <property type="term" value="F:DNA binding"/>
    <property type="evidence" value="ECO:0007669"/>
    <property type="project" value="InterPro"/>
</dbReference>
<gene>
    <name evidence="1" type="ORF">FVR03_05500</name>
</gene>
<evidence type="ECO:0000313" key="2">
    <source>
        <dbReference type="Proteomes" id="UP000321926"/>
    </source>
</evidence>
<name>A0A5C8KB40_9BACT</name>
<sequence length="97" mass="10877">MKEKQVAISRRKYDAAFKEEVLQLVFNGRPVSEVARSLGIGENLIYKWKSRSRLADKPATGGTGADLSQVDALHKRIRELETERDILKSVYSAGTVE</sequence>
<dbReference type="Pfam" id="PF01527">
    <property type="entry name" value="HTH_Tnp_1"/>
    <property type="match status" value="1"/>
</dbReference>
<dbReference type="InterPro" id="IPR002514">
    <property type="entry name" value="Transposase_8"/>
</dbReference>
<proteinExistence type="predicted"/>
<dbReference type="SUPFAM" id="SSF46689">
    <property type="entry name" value="Homeodomain-like"/>
    <property type="match status" value="1"/>
</dbReference>
<dbReference type="GO" id="GO:0006313">
    <property type="term" value="P:DNA transposition"/>
    <property type="evidence" value="ECO:0007669"/>
    <property type="project" value="InterPro"/>
</dbReference>
<dbReference type="PANTHER" id="PTHR33215">
    <property type="entry name" value="PROTEIN DISTAL ANTENNA"/>
    <property type="match status" value="1"/>
</dbReference>
<reference evidence="1 2" key="1">
    <citation type="submission" date="2019-08" db="EMBL/GenBank/DDBJ databases">
        <authorList>
            <person name="Shi S."/>
        </authorList>
    </citation>
    <scope>NUCLEOTIDE SEQUENCE [LARGE SCALE GENOMIC DNA]</scope>
    <source>
        <strain evidence="1 2">GY10130</strain>
    </source>
</reference>